<keyword evidence="8" id="KW-0378">Hydrolase</keyword>
<dbReference type="CDD" id="cd03860">
    <property type="entry name" value="M14_CP_A-B_like"/>
    <property type="match status" value="1"/>
</dbReference>
<evidence type="ECO:0000256" key="14">
    <source>
        <dbReference type="SAM" id="SignalP"/>
    </source>
</evidence>
<proteinExistence type="inferred from homology"/>
<keyword evidence="5" id="KW-0121">Carboxypeptidase</keyword>
<keyword evidence="17" id="KW-1185">Reference proteome</keyword>
<dbReference type="FunFam" id="3.40.630.10:FF:000040">
    <property type="entry name" value="zinc carboxypeptidase"/>
    <property type="match status" value="1"/>
</dbReference>
<evidence type="ECO:0000313" key="16">
    <source>
        <dbReference type="EMBL" id="KAB0796485.1"/>
    </source>
</evidence>
<name>A0A5N4AGL7_PHOPY</name>
<dbReference type="PANTHER" id="PTHR11705">
    <property type="entry name" value="PROTEASE FAMILY M14 CARBOXYPEPTIDASE A,B"/>
    <property type="match status" value="1"/>
</dbReference>
<evidence type="ECO:0000256" key="13">
    <source>
        <dbReference type="PROSITE-ProRule" id="PRU01379"/>
    </source>
</evidence>
<evidence type="ECO:0000256" key="12">
    <source>
        <dbReference type="ARBA" id="ARBA00057299"/>
    </source>
</evidence>
<evidence type="ECO:0000256" key="5">
    <source>
        <dbReference type="ARBA" id="ARBA00022645"/>
    </source>
</evidence>
<comment type="similarity">
    <text evidence="3 13">Belongs to the peptidase M14 family.</text>
</comment>
<feature type="domain" description="Peptidase M14" evidence="15">
    <location>
        <begin position="31"/>
        <end position="324"/>
    </location>
</feature>
<evidence type="ECO:0000256" key="10">
    <source>
        <dbReference type="ARBA" id="ARBA00023049"/>
    </source>
</evidence>
<feature type="signal peptide" evidence="14">
    <location>
        <begin position="1"/>
        <end position="18"/>
    </location>
</feature>
<evidence type="ECO:0000256" key="7">
    <source>
        <dbReference type="ARBA" id="ARBA00022723"/>
    </source>
</evidence>
<dbReference type="PANTHER" id="PTHR11705:SF140">
    <property type="entry name" value="FI02848P-RELATED"/>
    <property type="match status" value="1"/>
</dbReference>
<reference evidence="16 17" key="1">
    <citation type="journal article" date="2018" name="Elife">
        <title>Firefly genomes illuminate parallel origins of bioluminescence in beetles.</title>
        <authorList>
            <person name="Fallon T.R."/>
            <person name="Lower S.E."/>
            <person name="Chang C.H."/>
            <person name="Bessho-Uehara M."/>
            <person name="Martin G.J."/>
            <person name="Bewick A.J."/>
            <person name="Behringer M."/>
            <person name="Debat H.J."/>
            <person name="Wong I."/>
            <person name="Day J.C."/>
            <person name="Suvorov A."/>
            <person name="Silva C.J."/>
            <person name="Stanger-Hall K.F."/>
            <person name="Hall D.W."/>
            <person name="Schmitz R.J."/>
            <person name="Nelson D.R."/>
            <person name="Lewis S.M."/>
            <person name="Shigenobu S."/>
            <person name="Bybee S.M."/>
            <person name="Larracuente A.M."/>
            <person name="Oba Y."/>
            <person name="Weng J.K."/>
        </authorList>
    </citation>
    <scope>NUCLEOTIDE SEQUENCE [LARGE SCALE GENOMIC DNA]</scope>
    <source>
        <strain evidence="16">1611_PpyrPB1</strain>
        <tissue evidence="16">Whole body</tissue>
    </source>
</reference>
<evidence type="ECO:0000259" key="15">
    <source>
        <dbReference type="PROSITE" id="PS52035"/>
    </source>
</evidence>
<comment type="cofactor">
    <cofactor evidence="1">
        <name>Zn(2+)</name>
        <dbReference type="ChEBI" id="CHEBI:29105"/>
    </cofactor>
</comment>
<keyword evidence="14" id="KW-0732">Signal</keyword>
<dbReference type="SUPFAM" id="SSF53187">
    <property type="entry name" value="Zn-dependent exopeptidases"/>
    <property type="match status" value="1"/>
</dbReference>
<dbReference type="EMBL" id="VVIM01000007">
    <property type="protein sequence ID" value="KAB0796485.1"/>
    <property type="molecule type" value="Genomic_DNA"/>
</dbReference>
<keyword evidence="9" id="KW-0862">Zinc</keyword>
<keyword evidence="4" id="KW-0964">Secreted</keyword>
<accession>A0A5N4AGL7</accession>
<dbReference type="SMART" id="SM00631">
    <property type="entry name" value="Zn_pept"/>
    <property type="match status" value="1"/>
</dbReference>
<evidence type="ECO:0000256" key="3">
    <source>
        <dbReference type="ARBA" id="ARBA00005988"/>
    </source>
</evidence>
<dbReference type="Pfam" id="PF00246">
    <property type="entry name" value="Peptidase_M14"/>
    <property type="match status" value="1"/>
</dbReference>
<dbReference type="PROSITE" id="PS00132">
    <property type="entry name" value="CARBOXYPEPT_ZN_1"/>
    <property type="match status" value="1"/>
</dbReference>
<comment type="subcellular location">
    <subcellularLocation>
        <location evidence="2">Secreted</location>
    </subcellularLocation>
</comment>
<keyword evidence="7" id="KW-0479">Metal-binding</keyword>
<dbReference type="GO" id="GO:0005615">
    <property type="term" value="C:extracellular space"/>
    <property type="evidence" value="ECO:0007669"/>
    <property type="project" value="TreeGrafter"/>
</dbReference>
<dbReference type="PROSITE" id="PS52035">
    <property type="entry name" value="PEPTIDASE_M14"/>
    <property type="match status" value="1"/>
</dbReference>
<keyword evidence="11" id="KW-1015">Disulfide bond</keyword>
<comment type="caution">
    <text evidence="16">The sequence shown here is derived from an EMBL/GenBank/DDBJ whole genome shotgun (WGS) entry which is preliminary data.</text>
</comment>
<dbReference type="InterPro" id="IPR000834">
    <property type="entry name" value="Peptidase_M14"/>
</dbReference>
<dbReference type="InterPro" id="IPR057246">
    <property type="entry name" value="CARBOXYPEPT_ZN_1"/>
</dbReference>
<dbReference type="GO" id="GO:0008270">
    <property type="term" value="F:zinc ion binding"/>
    <property type="evidence" value="ECO:0007669"/>
    <property type="project" value="InterPro"/>
</dbReference>
<sequence length="345" mass="39420">MCTECFIILLVYVLPIQSRDLSKPGEITFDQYQRYQNIQDYLYRLNGTYKRLVTVEHFGVSVENRNLTSIKISTGGNFKKPLIFIDAGIHAREWIGPAQALYVIHRLVENPSLSSLVKNVNWLIVPLVNPDGYEYSHMVDRFWRKNRAKGRLCRGVDLNRNFDFQWSQAGASDDECSSTYAGPRAFSEPESVALSTLIAENAHRIKLYVSFHAAAQSILYPWGYTEGLPNNGRELHKLAAQVSDAVHQLHGTEYRVGTFANILYLGSGTSCDWAYSVANVKLAYTIELRGSNLTHKSRFEIPTNNIFTVVSEMFEGLKALHLYVEWKNSPYDPFMSRLKRWSLFV</sequence>
<gene>
    <name evidence="16" type="ORF">PPYR_10546</name>
</gene>
<organism evidence="16 17">
    <name type="scientific">Photinus pyralis</name>
    <name type="common">Common eastern firefly</name>
    <name type="synonym">Lampyris pyralis</name>
    <dbReference type="NCBI Taxonomy" id="7054"/>
    <lineage>
        <taxon>Eukaryota</taxon>
        <taxon>Metazoa</taxon>
        <taxon>Ecdysozoa</taxon>
        <taxon>Arthropoda</taxon>
        <taxon>Hexapoda</taxon>
        <taxon>Insecta</taxon>
        <taxon>Pterygota</taxon>
        <taxon>Neoptera</taxon>
        <taxon>Endopterygota</taxon>
        <taxon>Coleoptera</taxon>
        <taxon>Polyphaga</taxon>
        <taxon>Elateriformia</taxon>
        <taxon>Elateroidea</taxon>
        <taxon>Lampyridae</taxon>
        <taxon>Lampyrinae</taxon>
        <taxon>Photinus</taxon>
    </lineage>
</organism>
<evidence type="ECO:0000313" key="17">
    <source>
        <dbReference type="Proteomes" id="UP000327044"/>
    </source>
</evidence>
<evidence type="ECO:0000256" key="2">
    <source>
        <dbReference type="ARBA" id="ARBA00004613"/>
    </source>
</evidence>
<dbReference type="Proteomes" id="UP000327044">
    <property type="component" value="Unassembled WGS sequence"/>
</dbReference>
<evidence type="ECO:0000256" key="4">
    <source>
        <dbReference type="ARBA" id="ARBA00022525"/>
    </source>
</evidence>
<dbReference type="AlphaFoldDB" id="A0A5N4AGL7"/>
<evidence type="ECO:0000256" key="9">
    <source>
        <dbReference type="ARBA" id="ARBA00022833"/>
    </source>
</evidence>
<dbReference type="PRINTS" id="PR00765">
    <property type="entry name" value="CRBOXYPTASEA"/>
</dbReference>
<evidence type="ECO:0000256" key="11">
    <source>
        <dbReference type="ARBA" id="ARBA00023157"/>
    </source>
</evidence>
<comment type="function">
    <text evidence="12">Involved in the digestion of the blood meal.</text>
</comment>
<keyword evidence="10" id="KW-0482">Metalloprotease</keyword>
<evidence type="ECO:0000256" key="8">
    <source>
        <dbReference type="ARBA" id="ARBA00022801"/>
    </source>
</evidence>
<dbReference type="InParanoid" id="A0A5N4AGL7"/>
<keyword evidence="6" id="KW-0645">Protease</keyword>
<feature type="active site" description="Proton donor/acceptor" evidence="13">
    <location>
        <position position="287"/>
    </location>
</feature>
<feature type="chain" id="PRO_5024317872" description="Peptidase M14 domain-containing protein" evidence="14">
    <location>
        <begin position="19"/>
        <end position="345"/>
    </location>
</feature>
<dbReference type="GO" id="GO:0006508">
    <property type="term" value="P:proteolysis"/>
    <property type="evidence" value="ECO:0007669"/>
    <property type="project" value="UniProtKB-KW"/>
</dbReference>
<dbReference type="Gene3D" id="3.40.630.10">
    <property type="entry name" value="Zn peptidases"/>
    <property type="match status" value="1"/>
</dbReference>
<protein>
    <recommendedName>
        <fullName evidence="15">Peptidase M14 domain-containing protein</fullName>
    </recommendedName>
</protein>
<evidence type="ECO:0000256" key="1">
    <source>
        <dbReference type="ARBA" id="ARBA00001947"/>
    </source>
</evidence>
<dbReference type="GO" id="GO:0004181">
    <property type="term" value="F:metallocarboxypeptidase activity"/>
    <property type="evidence" value="ECO:0007669"/>
    <property type="project" value="InterPro"/>
</dbReference>
<evidence type="ECO:0000256" key="6">
    <source>
        <dbReference type="ARBA" id="ARBA00022670"/>
    </source>
</evidence>